<dbReference type="EMBL" id="BLXT01003768">
    <property type="protein sequence ID" value="GFO06226.1"/>
    <property type="molecule type" value="Genomic_DNA"/>
</dbReference>
<gene>
    <name evidence="1" type="ORF">PoB_003273100</name>
</gene>
<protein>
    <recommendedName>
        <fullName evidence="3">Amidase domain-containing protein</fullName>
    </recommendedName>
</protein>
<reference evidence="1 2" key="1">
    <citation type="journal article" date="2021" name="Elife">
        <title>Chloroplast acquisition without the gene transfer in kleptoplastic sea slugs, Plakobranchus ocellatus.</title>
        <authorList>
            <person name="Maeda T."/>
            <person name="Takahashi S."/>
            <person name="Yoshida T."/>
            <person name="Shimamura S."/>
            <person name="Takaki Y."/>
            <person name="Nagai Y."/>
            <person name="Toyoda A."/>
            <person name="Suzuki Y."/>
            <person name="Arimoto A."/>
            <person name="Ishii H."/>
            <person name="Satoh N."/>
            <person name="Nishiyama T."/>
            <person name="Hasebe M."/>
            <person name="Maruyama T."/>
            <person name="Minagawa J."/>
            <person name="Obokata J."/>
            <person name="Shigenobu S."/>
        </authorList>
    </citation>
    <scope>NUCLEOTIDE SEQUENCE [LARGE SCALE GENOMIC DNA]</scope>
</reference>
<sequence>MGTAVCMRAKTIDFAAVPSPLILVTNSIAKPGLCRTCLGIEETFVSQVRAPTPAPWLVREILKIGSIQVMCLWCKDFAGNRKANSRFTKSTRFGIPLWCKDFAEHGNANSRLTKSARFGEPTLYPAFTLSDYRICDSRHSLSALRSLISAAISISTVNQVIRPR</sequence>
<name>A0AAV4AHZ0_9GAST</name>
<evidence type="ECO:0008006" key="3">
    <source>
        <dbReference type="Google" id="ProtNLM"/>
    </source>
</evidence>
<proteinExistence type="predicted"/>
<accession>A0AAV4AHZ0</accession>
<evidence type="ECO:0000313" key="1">
    <source>
        <dbReference type="EMBL" id="GFO06226.1"/>
    </source>
</evidence>
<organism evidence="1 2">
    <name type="scientific">Plakobranchus ocellatus</name>
    <dbReference type="NCBI Taxonomy" id="259542"/>
    <lineage>
        <taxon>Eukaryota</taxon>
        <taxon>Metazoa</taxon>
        <taxon>Spiralia</taxon>
        <taxon>Lophotrochozoa</taxon>
        <taxon>Mollusca</taxon>
        <taxon>Gastropoda</taxon>
        <taxon>Heterobranchia</taxon>
        <taxon>Euthyneura</taxon>
        <taxon>Panpulmonata</taxon>
        <taxon>Sacoglossa</taxon>
        <taxon>Placobranchoidea</taxon>
        <taxon>Plakobranchidae</taxon>
        <taxon>Plakobranchus</taxon>
    </lineage>
</organism>
<dbReference type="Proteomes" id="UP000735302">
    <property type="component" value="Unassembled WGS sequence"/>
</dbReference>
<evidence type="ECO:0000313" key="2">
    <source>
        <dbReference type="Proteomes" id="UP000735302"/>
    </source>
</evidence>
<comment type="caution">
    <text evidence="1">The sequence shown here is derived from an EMBL/GenBank/DDBJ whole genome shotgun (WGS) entry which is preliminary data.</text>
</comment>
<keyword evidence="2" id="KW-1185">Reference proteome</keyword>
<dbReference type="AlphaFoldDB" id="A0AAV4AHZ0"/>